<sequence>MTRTMIPLTSRLTQVTRIVSVAGRPGRARVPAKNHPGYRFLKRCADTGRRALLLLQRSVSPWCSFLTGVACKPDLQNNFLSVSARRVRTRLGRTPGTTERTTWCIARLTVETATFESCFSVVRWPTCYSALISNIKAKARLPASPRSRPRPLSLLSNLESCTSQGPTTVQQFRVRR</sequence>
<protein>
    <submittedName>
        <fullName evidence="2">Uncharacterized protein</fullName>
    </submittedName>
</protein>
<proteinExistence type="predicted"/>
<evidence type="ECO:0000256" key="1">
    <source>
        <dbReference type="SAM" id="MobiDB-lite"/>
    </source>
</evidence>
<name>A0ABQ0L5X5_MYCCL</name>
<feature type="region of interest" description="Disordered" evidence="1">
    <location>
        <begin position="157"/>
        <end position="176"/>
    </location>
</feature>
<evidence type="ECO:0000313" key="2">
    <source>
        <dbReference type="EMBL" id="GAT46547.1"/>
    </source>
</evidence>
<gene>
    <name evidence="2" type="ORF">MCHLO_04057</name>
</gene>
<dbReference type="Proteomes" id="UP000815677">
    <property type="component" value="Unassembled WGS sequence"/>
</dbReference>
<organism evidence="2 3">
    <name type="scientific">Mycena chlorophos</name>
    <name type="common">Agaric fungus</name>
    <name type="synonym">Agaricus chlorophos</name>
    <dbReference type="NCBI Taxonomy" id="658473"/>
    <lineage>
        <taxon>Eukaryota</taxon>
        <taxon>Fungi</taxon>
        <taxon>Dikarya</taxon>
        <taxon>Basidiomycota</taxon>
        <taxon>Agaricomycotina</taxon>
        <taxon>Agaricomycetes</taxon>
        <taxon>Agaricomycetidae</taxon>
        <taxon>Agaricales</taxon>
        <taxon>Marasmiineae</taxon>
        <taxon>Mycenaceae</taxon>
        <taxon>Mycena</taxon>
    </lineage>
</organism>
<keyword evidence="3" id="KW-1185">Reference proteome</keyword>
<reference evidence="2" key="1">
    <citation type="submission" date="2014-09" db="EMBL/GenBank/DDBJ databases">
        <title>Genome sequence of the luminous mushroom Mycena chlorophos for searching fungal bioluminescence genes.</title>
        <authorList>
            <person name="Tanaka Y."/>
            <person name="Kasuga D."/>
            <person name="Oba Y."/>
            <person name="Hase S."/>
            <person name="Sato K."/>
            <person name="Oba Y."/>
            <person name="Sakakibara Y."/>
        </authorList>
    </citation>
    <scope>NUCLEOTIDE SEQUENCE</scope>
</reference>
<accession>A0ABQ0L5X5</accession>
<evidence type="ECO:0000313" key="3">
    <source>
        <dbReference type="Proteomes" id="UP000815677"/>
    </source>
</evidence>
<dbReference type="EMBL" id="DF842549">
    <property type="protein sequence ID" value="GAT46547.1"/>
    <property type="molecule type" value="Genomic_DNA"/>
</dbReference>